<protein>
    <submittedName>
        <fullName evidence="1">Uncharacterized protein</fullName>
    </submittedName>
</protein>
<sequence>MQLSVLFVVAVASLGLSSAATTPNPSDSHLEKRKCFKTGEKEKVTRCYGISSKKSVKYTVGLLGPNAGATRYLGEDECYDGLHKEVVNCNRGGETTYGNWYYRADPNAERC</sequence>
<dbReference type="EMBL" id="JBGNUJ010000012">
    <property type="protein sequence ID" value="KAL3952486.1"/>
    <property type="molecule type" value="Genomic_DNA"/>
</dbReference>
<proteinExistence type="predicted"/>
<evidence type="ECO:0000313" key="1">
    <source>
        <dbReference type="EMBL" id="KAL3952486.1"/>
    </source>
</evidence>
<name>A0ACC4D7Z3_PURLI</name>
<organism evidence="1 2">
    <name type="scientific">Purpureocillium lilacinum</name>
    <name type="common">Paecilomyces lilacinus</name>
    <dbReference type="NCBI Taxonomy" id="33203"/>
    <lineage>
        <taxon>Eukaryota</taxon>
        <taxon>Fungi</taxon>
        <taxon>Dikarya</taxon>
        <taxon>Ascomycota</taxon>
        <taxon>Pezizomycotina</taxon>
        <taxon>Sordariomycetes</taxon>
        <taxon>Hypocreomycetidae</taxon>
        <taxon>Hypocreales</taxon>
        <taxon>Ophiocordycipitaceae</taxon>
        <taxon>Purpureocillium</taxon>
    </lineage>
</organism>
<comment type="caution">
    <text evidence="1">The sequence shown here is derived from an EMBL/GenBank/DDBJ whole genome shotgun (WGS) entry which is preliminary data.</text>
</comment>
<evidence type="ECO:0000313" key="2">
    <source>
        <dbReference type="Proteomes" id="UP001638806"/>
    </source>
</evidence>
<gene>
    <name evidence="1" type="ORF">ACCO45_012429</name>
</gene>
<keyword evidence="2" id="KW-1185">Reference proteome</keyword>
<reference evidence="1" key="1">
    <citation type="submission" date="2024-12" db="EMBL/GenBank/DDBJ databases">
        <title>Comparative genomics and development of molecular markers within Purpureocillium lilacinum and among Purpureocillium species.</title>
        <authorList>
            <person name="Yeh Z.-Y."/>
            <person name="Ni N.-T."/>
            <person name="Lo P.-H."/>
            <person name="Mushyakhwo K."/>
            <person name="Lin C.-F."/>
            <person name="Nai Y.-S."/>
        </authorList>
    </citation>
    <scope>NUCLEOTIDE SEQUENCE</scope>
    <source>
        <strain evidence="1">NCHU-NPUST-175</strain>
    </source>
</reference>
<accession>A0ACC4D7Z3</accession>
<dbReference type="Proteomes" id="UP001638806">
    <property type="component" value="Unassembled WGS sequence"/>
</dbReference>